<dbReference type="Gene3D" id="3.90.1210.10">
    <property type="entry name" value="Antifreeze-like/N-acetylneuraminic acid synthase C-terminal domain"/>
    <property type="match status" value="1"/>
</dbReference>
<gene>
    <name evidence="3" type="ORF">skT53_31490</name>
</gene>
<dbReference type="SMART" id="SM00858">
    <property type="entry name" value="SAF"/>
    <property type="match status" value="1"/>
</dbReference>
<keyword evidence="1" id="KW-0472">Membrane</keyword>
<feature type="domain" description="SAF" evidence="2">
    <location>
        <begin position="46"/>
        <end position="108"/>
    </location>
</feature>
<dbReference type="Proteomes" id="UP000593802">
    <property type="component" value="Chromosome"/>
</dbReference>
<sequence length="247" mass="27206">MKTWRIRLWSGFQPRSKRILFAFVGAALSTWMLYLTVSPPAVKETVQVVEASAPIAKNQKITPASLTLAPIPSSSYQSWMVRDPAQLIGKYAEVDIFPGEWVRAERVAEKQAANFQPDERVMNLPVQLANLGGMPKQGDVVDVIAYFQPPQKGAGIGHTELILQNVYIQSMVTKEGKQPPTEQQSKGKEDFVPAIVSLKVTVQDSLLLSTLIGSPDVAIRLIGRQPNSSNVQIKSPVADQLRRTGME</sequence>
<dbReference type="RefSeq" id="WP_200758814.1">
    <property type="nucleotide sequence ID" value="NZ_AP023366.1"/>
</dbReference>
<keyword evidence="1" id="KW-0812">Transmembrane</keyword>
<reference evidence="3 4" key="1">
    <citation type="submission" date="2020-08" db="EMBL/GenBank/DDBJ databases">
        <title>Complete Genome Sequence of Effusibacillus dendaii Strain skT53, Isolated from Farmland soil.</title>
        <authorList>
            <person name="Konishi T."/>
            <person name="Kawasaki H."/>
        </authorList>
    </citation>
    <scope>NUCLEOTIDE SEQUENCE [LARGE SCALE GENOMIC DNA]</scope>
    <source>
        <strain evidence="4">skT53</strain>
    </source>
</reference>
<name>A0A7I8DDG4_9BACL</name>
<dbReference type="EMBL" id="AP023366">
    <property type="protein sequence ID" value="BCJ88164.1"/>
    <property type="molecule type" value="Genomic_DNA"/>
</dbReference>
<organism evidence="3 4">
    <name type="scientific">Effusibacillus dendaii</name>
    <dbReference type="NCBI Taxonomy" id="2743772"/>
    <lineage>
        <taxon>Bacteria</taxon>
        <taxon>Bacillati</taxon>
        <taxon>Bacillota</taxon>
        <taxon>Bacilli</taxon>
        <taxon>Bacillales</taxon>
        <taxon>Alicyclobacillaceae</taxon>
        <taxon>Effusibacillus</taxon>
    </lineage>
</organism>
<evidence type="ECO:0000259" key="2">
    <source>
        <dbReference type="SMART" id="SM00858"/>
    </source>
</evidence>
<keyword evidence="4" id="KW-1185">Reference proteome</keyword>
<accession>A0A7I8DDG4</accession>
<dbReference type="AlphaFoldDB" id="A0A7I8DDG4"/>
<dbReference type="InterPro" id="IPR013974">
    <property type="entry name" value="SAF"/>
</dbReference>
<evidence type="ECO:0000313" key="4">
    <source>
        <dbReference type="Proteomes" id="UP000593802"/>
    </source>
</evidence>
<evidence type="ECO:0000256" key="1">
    <source>
        <dbReference type="SAM" id="Phobius"/>
    </source>
</evidence>
<dbReference type="KEGG" id="eff:skT53_31490"/>
<feature type="transmembrane region" description="Helical" evidence="1">
    <location>
        <begin position="20"/>
        <end position="37"/>
    </location>
</feature>
<protein>
    <recommendedName>
        <fullName evidence="2">SAF domain-containing protein</fullName>
    </recommendedName>
</protein>
<dbReference type="Pfam" id="PF08666">
    <property type="entry name" value="SAF"/>
    <property type="match status" value="1"/>
</dbReference>
<keyword evidence="1" id="KW-1133">Transmembrane helix</keyword>
<dbReference type="CDD" id="cd11614">
    <property type="entry name" value="SAF_CpaB_FlgA_like"/>
    <property type="match status" value="1"/>
</dbReference>
<evidence type="ECO:0000313" key="3">
    <source>
        <dbReference type="EMBL" id="BCJ88164.1"/>
    </source>
</evidence>
<proteinExistence type="predicted"/>